<dbReference type="Proteomes" id="UP000027135">
    <property type="component" value="Unassembled WGS sequence"/>
</dbReference>
<organism evidence="2 3">
    <name type="scientific">Zootermopsis nevadensis</name>
    <name type="common">Dampwood termite</name>
    <dbReference type="NCBI Taxonomy" id="136037"/>
    <lineage>
        <taxon>Eukaryota</taxon>
        <taxon>Metazoa</taxon>
        <taxon>Ecdysozoa</taxon>
        <taxon>Arthropoda</taxon>
        <taxon>Hexapoda</taxon>
        <taxon>Insecta</taxon>
        <taxon>Pterygota</taxon>
        <taxon>Neoptera</taxon>
        <taxon>Polyneoptera</taxon>
        <taxon>Dictyoptera</taxon>
        <taxon>Blattodea</taxon>
        <taxon>Blattoidea</taxon>
        <taxon>Termitoidae</taxon>
        <taxon>Termopsidae</taxon>
        <taxon>Zootermopsis</taxon>
    </lineage>
</organism>
<feature type="compositionally biased region" description="Low complexity" evidence="1">
    <location>
        <begin position="151"/>
        <end position="181"/>
    </location>
</feature>
<dbReference type="eggNOG" id="KOG3541">
    <property type="taxonomic scope" value="Eukaryota"/>
</dbReference>
<accession>A0A067RGD5</accession>
<keyword evidence="3" id="KW-1185">Reference proteome</keyword>
<protein>
    <submittedName>
        <fullName evidence="2">Uncharacterized protein</fullName>
    </submittedName>
</protein>
<dbReference type="EMBL" id="KK852483">
    <property type="protein sequence ID" value="KDR22842.1"/>
    <property type="molecule type" value="Genomic_DNA"/>
</dbReference>
<evidence type="ECO:0000313" key="2">
    <source>
        <dbReference type="EMBL" id="KDR22842.1"/>
    </source>
</evidence>
<feature type="region of interest" description="Disordered" evidence="1">
    <location>
        <begin position="138"/>
        <end position="212"/>
    </location>
</feature>
<name>A0A067RGD5_ZOONE</name>
<evidence type="ECO:0000256" key="1">
    <source>
        <dbReference type="SAM" id="MobiDB-lite"/>
    </source>
</evidence>
<gene>
    <name evidence="2" type="ORF">L798_00159</name>
</gene>
<evidence type="ECO:0000313" key="3">
    <source>
        <dbReference type="Proteomes" id="UP000027135"/>
    </source>
</evidence>
<reference evidence="2 3" key="1">
    <citation type="journal article" date="2014" name="Nat. Commun.">
        <title>Molecular traces of alternative social organization in a termite genome.</title>
        <authorList>
            <person name="Terrapon N."/>
            <person name="Li C."/>
            <person name="Robertson H.M."/>
            <person name="Ji L."/>
            <person name="Meng X."/>
            <person name="Booth W."/>
            <person name="Chen Z."/>
            <person name="Childers C.P."/>
            <person name="Glastad K.M."/>
            <person name="Gokhale K."/>
            <person name="Gowin J."/>
            <person name="Gronenberg W."/>
            <person name="Hermansen R.A."/>
            <person name="Hu H."/>
            <person name="Hunt B.G."/>
            <person name="Huylmans A.K."/>
            <person name="Khalil S.M."/>
            <person name="Mitchell R.D."/>
            <person name="Munoz-Torres M.C."/>
            <person name="Mustard J.A."/>
            <person name="Pan H."/>
            <person name="Reese J.T."/>
            <person name="Scharf M.E."/>
            <person name="Sun F."/>
            <person name="Vogel H."/>
            <person name="Xiao J."/>
            <person name="Yang W."/>
            <person name="Yang Z."/>
            <person name="Yang Z."/>
            <person name="Zhou J."/>
            <person name="Zhu J."/>
            <person name="Brent C.S."/>
            <person name="Elsik C.G."/>
            <person name="Goodisman M.A."/>
            <person name="Liberles D.A."/>
            <person name="Roe R.M."/>
            <person name="Vargo E.L."/>
            <person name="Vilcinskas A."/>
            <person name="Wang J."/>
            <person name="Bornberg-Bauer E."/>
            <person name="Korb J."/>
            <person name="Zhang G."/>
            <person name="Liebig J."/>
        </authorList>
    </citation>
    <scope>NUCLEOTIDE SEQUENCE [LARGE SCALE GENOMIC DNA]</scope>
    <source>
        <tissue evidence="2">Whole organism</tissue>
    </source>
</reference>
<dbReference type="AlphaFoldDB" id="A0A067RGD5"/>
<feature type="compositionally biased region" description="Polar residues" evidence="1">
    <location>
        <begin position="190"/>
        <end position="202"/>
    </location>
</feature>
<feature type="compositionally biased region" description="Polar residues" evidence="1">
    <location>
        <begin position="138"/>
        <end position="150"/>
    </location>
</feature>
<sequence>MDDEIQETVESILGKGVKVVDCEKKSCVREEEVLLVNGCPIALEGEDGAAIREALLHGTVPHCDLLNQILIRAGILRAPVRLETSLSVKSSVVTREEVTVARGGQIVDERSRETKEDNYYTSHTSEVWEPVAVVTGGTPASTKTSKTFQHSSSTPFPNSSSSSDTSSRPTSDASTSTTGSSNQYFIPLTPNHTPANGSSVSSAGEFGMTPGAQQQYYTPTAMRGGATSSSSVDSEDHVDFARCSPYRNLRNGMQKVNIGGMGNGDTVHANGGLRHHQKSMNGQPPGVGVQTTTSAVSRSNILLFCEV</sequence>
<dbReference type="InParanoid" id="A0A067RGD5"/>
<proteinExistence type="predicted"/>